<evidence type="ECO:0000256" key="2">
    <source>
        <dbReference type="SAM" id="Phobius"/>
    </source>
</evidence>
<organism evidence="3 4">
    <name type="scientific">Vallitalea pronyensis</name>
    <dbReference type="NCBI Taxonomy" id="1348613"/>
    <lineage>
        <taxon>Bacteria</taxon>
        <taxon>Bacillati</taxon>
        <taxon>Bacillota</taxon>
        <taxon>Clostridia</taxon>
        <taxon>Lachnospirales</taxon>
        <taxon>Vallitaleaceae</taxon>
        <taxon>Vallitalea</taxon>
    </lineage>
</organism>
<evidence type="ECO:0000256" key="1">
    <source>
        <dbReference type="SAM" id="MobiDB-lite"/>
    </source>
</evidence>
<accession>A0A8J8SGY9</accession>
<feature type="transmembrane region" description="Helical" evidence="2">
    <location>
        <begin position="16"/>
        <end position="34"/>
    </location>
</feature>
<keyword evidence="2" id="KW-0472">Membrane</keyword>
<dbReference type="AlphaFoldDB" id="A0A8J8SGY9"/>
<keyword evidence="4" id="KW-1185">Reference proteome</keyword>
<sequence>MNYLFYVVSVNQNPSGIVWFIIIGCLIFLVFSRLRKHASRGGEGEDMYDANEEMMDDDAYETLYAVTSESEDYGDDSYIEDDENDDNEVYEDNSYEIYENNSFDTYEDSGSDDIDCSFDE</sequence>
<gene>
    <name evidence="3" type="ORF">HZI73_12550</name>
</gene>
<keyword evidence="2" id="KW-1133">Transmembrane helix</keyword>
<evidence type="ECO:0000313" key="3">
    <source>
        <dbReference type="EMBL" id="QUI23066.1"/>
    </source>
</evidence>
<reference evidence="3" key="1">
    <citation type="submission" date="2020-07" db="EMBL/GenBank/DDBJ databases">
        <title>Vallitalea pronyensis genome.</title>
        <authorList>
            <person name="Postec A."/>
        </authorList>
    </citation>
    <scope>NUCLEOTIDE SEQUENCE</scope>
    <source>
        <strain evidence="3">FatNI3</strain>
    </source>
</reference>
<dbReference type="EMBL" id="CP058649">
    <property type="protein sequence ID" value="QUI23066.1"/>
    <property type="molecule type" value="Genomic_DNA"/>
</dbReference>
<evidence type="ECO:0000313" key="4">
    <source>
        <dbReference type="Proteomes" id="UP000683246"/>
    </source>
</evidence>
<dbReference type="KEGG" id="vpy:HZI73_12550"/>
<protein>
    <submittedName>
        <fullName evidence="3">Uncharacterized protein</fullName>
    </submittedName>
</protein>
<keyword evidence="2" id="KW-0812">Transmembrane</keyword>
<feature type="region of interest" description="Disordered" evidence="1">
    <location>
        <begin position="101"/>
        <end position="120"/>
    </location>
</feature>
<name>A0A8J8SGY9_9FIRM</name>
<dbReference type="RefSeq" id="WP_212698567.1">
    <property type="nucleotide sequence ID" value="NZ_CP058649.1"/>
</dbReference>
<proteinExistence type="predicted"/>
<feature type="compositionally biased region" description="Acidic residues" evidence="1">
    <location>
        <begin position="105"/>
        <end position="120"/>
    </location>
</feature>
<dbReference type="Proteomes" id="UP000683246">
    <property type="component" value="Chromosome"/>
</dbReference>